<dbReference type="InterPro" id="IPR032675">
    <property type="entry name" value="LRR_dom_sf"/>
</dbReference>
<evidence type="ECO:0000313" key="2">
    <source>
        <dbReference type="EMBL" id="KAF3971888.1"/>
    </source>
</evidence>
<dbReference type="SUPFAM" id="SSF52047">
    <property type="entry name" value="RNI-like"/>
    <property type="match status" value="1"/>
</dbReference>
<reference evidence="2" key="1">
    <citation type="submission" date="2020-03" db="EMBL/GenBank/DDBJ databases">
        <title>Castanea mollissima Vanexum genome sequencing.</title>
        <authorList>
            <person name="Staton M."/>
        </authorList>
    </citation>
    <scope>NUCLEOTIDE SEQUENCE</scope>
    <source>
        <tissue evidence="2">Leaf</tissue>
    </source>
</reference>
<dbReference type="EMBL" id="JRKL02000386">
    <property type="protein sequence ID" value="KAF3971888.1"/>
    <property type="molecule type" value="Genomic_DNA"/>
</dbReference>
<dbReference type="PROSITE" id="PS50181">
    <property type="entry name" value="FBOX"/>
    <property type="match status" value="1"/>
</dbReference>
<evidence type="ECO:0000313" key="3">
    <source>
        <dbReference type="Proteomes" id="UP000737018"/>
    </source>
</evidence>
<dbReference type="OrthoDB" id="1932213at2759"/>
<comment type="caution">
    <text evidence="2">The sequence shown here is derived from an EMBL/GenBank/DDBJ whole genome shotgun (WGS) entry which is preliminary data.</text>
</comment>
<dbReference type="InterPro" id="IPR001810">
    <property type="entry name" value="F-box_dom"/>
</dbReference>
<gene>
    <name evidence="2" type="ORF">CMV_004558</name>
</gene>
<dbReference type="SUPFAM" id="SSF81383">
    <property type="entry name" value="F-box domain"/>
    <property type="match status" value="1"/>
</dbReference>
<dbReference type="Pfam" id="PF00646">
    <property type="entry name" value="F-box"/>
    <property type="match status" value="1"/>
</dbReference>
<dbReference type="Gene3D" id="3.80.10.10">
    <property type="entry name" value="Ribonuclease Inhibitor"/>
    <property type="match status" value="1"/>
</dbReference>
<dbReference type="Proteomes" id="UP000737018">
    <property type="component" value="Unassembled WGS sequence"/>
</dbReference>
<dbReference type="AlphaFoldDB" id="A0A8J4RY47"/>
<keyword evidence="3" id="KW-1185">Reference proteome</keyword>
<dbReference type="InterPro" id="IPR055357">
    <property type="entry name" value="LRR_At1g61320_AtMIF1"/>
</dbReference>
<dbReference type="SMART" id="SM00256">
    <property type="entry name" value="FBOX"/>
    <property type="match status" value="1"/>
</dbReference>
<proteinExistence type="predicted"/>
<organism evidence="2 3">
    <name type="scientific">Castanea mollissima</name>
    <name type="common">Chinese chestnut</name>
    <dbReference type="NCBI Taxonomy" id="60419"/>
    <lineage>
        <taxon>Eukaryota</taxon>
        <taxon>Viridiplantae</taxon>
        <taxon>Streptophyta</taxon>
        <taxon>Embryophyta</taxon>
        <taxon>Tracheophyta</taxon>
        <taxon>Spermatophyta</taxon>
        <taxon>Magnoliopsida</taxon>
        <taxon>eudicotyledons</taxon>
        <taxon>Gunneridae</taxon>
        <taxon>Pentapetalae</taxon>
        <taxon>rosids</taxon>
        <taxon>fabids</taxon>
        <taxon>Fagales</taxon>
        <taxon>Fagaceae</taxon>
        <taxon>Castanea</taxon>
    </lineage>
</organism>
<sequence>MASKLPNNGEKLLLTDDTERRDLQFSHKVGLSTSIRQEDIISELPTDVLSSILSYLTLRDAVKTRVLSHRWTRICASRLSLIFDRRNIVPFLSYPCMDYKHIFVGAVNQFLQFYEGTRVVSFQLRFCLGMDCANNIDQWISFANKMGAENTTICGWECLGPTGRYKREEMYVFGSELLSQATEFKLNCLRLRACKLGPNLPRYLRILELAEVPLVLSEVQTICSCCFSLLGLFLINCKLPFKLRISAPLLHLRTLIIDGCRGFEEIELSAVNLCRYEYYSTLWANHALLLVPKLEEVYFQVSHEQSAHYIFHQLAEDLPNLRMLHVVTIVNWVSIPKSIVIFSKVETLELYFGRRMEFDVLKMTAILRAFPLLQKFYLQTRCSIDFEQGRELDPNDHVHEHLKEVHLAGFYGTSSQIKFAIYLLKNTPALKRLVIDPKEKCGLVDSYRQVPRRERKNRSWNEGERERVCEQCKSSPKMYRLSFNVFEF</sequence>
<dbReference type="Pfam" id="PF23622">
    <property type="entry name" value="LRR_At1g61320_AtMIF1"/>
    <property type="match status" value="1"/>
</dbReference>
<dbReference type="PANTHER" id="PTHR34145">
    <property type="entry name" value="OS02G0105600 PROTEIN"/>
    <property type="match status" value="1"/>
</dbReference>
<accession>A0A8J4RY47</accession>
<dbReference type="Gene3D" id="1.20.1280.50">
    <property type="match status" value="1"/>
</dbReference>
<dbReference type="InterPro" id="IPR036047">
    <property type="entry name" value="F-box-like_dom_sf"/>
</dbReference>
<protein>
    <recommendedName>
        <fullName evidence="1">F-box domain-containing protein</fullName>
    </recommendedName>
</protein>
<dbReference type="InterPro" id="IPR053772">
    <property type="entry name" value="At1g61320/At1g61330-like"/>
</dbReference>
<feature type="domain" description="F-box" evidence="1">
    <location>
        <begin position="38"/>
        <end position="86"/>
    </location>
</feature>
<dbReference type="PANTHER" id="PTHR34145:SF28">
    <property type="entry name" value="F-BOX DOMAIN-CONTAINING PROTEIN"/>
    <property type="match status" value="1"/>
</dbReference>
<evidence type="ECO:0000259" key="1">
    <source>
        <dbReference type="PROSITE" id="PS50181"/>
    </source>
</evidence>
<name>A0A8J4RY47_9ROSI</name>